<name>K2A2R2_9BACT</name>
<comment type="caution">
    <text evidence="2">The sequence shown here is derived from an EMBL/GenBank/DDBJ whole genome shotgun (WGS) entry which is preliminary data.</text>
</comment>
<reference evidence="2" key="1">
    <citation type="journal article" date="2012" name="Science">
        <title>Fermentation, hydrogen, and sulfur metabolism in multiple uncultivated bacterial phyla.</title>
        <authorList>
            <person name="Wrighton K.C."/>
            <person name="Thomas B.C."/>
            <person name="Sharon I."/>
            <person name="Miller C.S."/>
            <person name="Castelle C.J."/>
            <person name="VerBerkmoes N.C."/>
            <person name="Wilkins M.J."/>
            <person name="Hettich R.L."/>
            <person name="Lipton M.S."/>
            <person name="Williams K.H."/>
            <person name="Long P.E."/>
            <person name="Banfield J.F."/>
        </authorList>
    </citation>
    <scope>NUCLEOTIDE SEQUENCE [LARGE SCALE GENOMIC DNA]</scope>
</reference>
<dbReference type="AlphaFoldDB" id="K2A2R2"/>
<feature type="transmembrane region" description="Helical" evidence="1">
    <location>
        <begin position="6"/>
        <end position="26"/>
    </location>
</feature>
<accession>K2A2R2</accession>
<keyword evidence="1" id="KW-1133">Transmembrane helix</keyword>
<gene>
    <name evidence="2" type="ORF">ACD_71C00181G0002</name>
</gene>
<dbReference type="EMBL" id="AMFJ01028912">
    <property type="protein sequence ID" value="EKD44299.1"/>
    <property type="molecule type" value="Genomic_DNA"/>
</dbReference>
<evidence type="ECO:0000313" key="2">
    <source>
        <dbReference type="EMBL" id="EKD44299.1"/>
    </source>
</evidence>
<sequence length="332" mass="36966">MRKLSTLQIILIVLFVGIIIFGFFVSRKKSNIDTNKTQTGATMLGTTSLQEAEQKQLQEKTDMYIIYNNAVDTLDVAACEKIVGDDKLKTECIDNIYSALASREKNITFCEKIQDTTIKAHCMNSFIYDTAIASGKQSDCGKITGDNDLKKACEKNIVFAQIEDQSFSWTISTCESLTGVDKDYCVNRIKKDTDIDLLQKGTNTQDLSICGQIRDITMKNTCTDTVYMALAMKKQDGLLCAKIVDAGRRANCNTQFARVNDANILQKAITGNNLPMCKTIITSDLRTKCTDTLLLKQWVTNKDATTCNKISDALTKKQCNDAVKVILEQINK</sequence>
<organism evidence="2">
    <name type="scientific">uncultured bacterium</name>
    <name type="common">gcode 4</name>
    <dbReference type="NCBI Taxonomy" id="1234023"/>
    <lineage>
        <taxon>Bacteria</taxon>
        <taxon>environmental samples</taxon>
    </lineage>
</organism>
<evidence type="ECO:0000256" key="1">
    <source>
        <dbReference type="SAM" id="Phobius"/>
    </source>
</evidence>
<proteinExistence type="predicted"/>
<keyword evidence="1" id="KW-0472">Membrane</keyword>
<protein>
    <submittedName>
        <fullName evidence="2">Uncharacterized protein</fullName>
    </submittedName>
</protein>
<keyword evidence="1" id="KW-0812">Transmembrane</keyword>